<organism evidence="1 2">
    <name type="scientific">Auriscalpium vulgare</name>
    <dbReference type="NCBI Taxonomy" id="40419"/>
    <lineage>
        <taxon>Eukaryota</taxon>
        <taxon>Fungi</taxon>
        <taxon>Dikarya</taxon>
        <taxon>Basidiomycota</taxon>
        <taxon>Agaricomycotina</taxon>
        <taxon>Agaricomycetes</taxon>
        <taxon>Russulales</taxon>
        <taxon>Auriscalpiaceae</taxon>
        <taxon>Auriscalpium</taxon>
    </lineage>
</organism>
<sequence length="173" mass="18742">MLRLSRFNQGGLPYAPTVTVALLVMDKAVQGRRGVGGVICLDPASSRLQCHQCYRTASDVHTYLGLQASKRGGASRVQRSGTGADAHDFKPGVHYCVVASLLGSRRGVRLLSGTVIRAAILHSLCPMSPWHWRTLWLGSGAHVPHFMHSRRNGRDTGGLLSLCLVSETTAQER</sequence>
<gene>
    <name evidence="1" type="ORF">FA95DRAFT_630623</name>
</gene>
<name>A0ACB8RE98_9AGAM</name>
<accession>A0ACB8RE98</accession>
<comment type="caution">
    <text evidence="1">The sequence shown here is derived from an EMBL/GenBank/DDBJ whole genome shotgun (WGS) entry which is preliminary data.</text>
</comment>
<proteinExistence type="predicted"/>
<dbReference type="Proteomes" id="UP000814033">
    <property type="component" value="Unassembled WGS sequence"/>
</dbReference>
<reference evidence="1" key="1">
    <citation type="submission" date="2021-02" db="EMBL/GenBank/DDBJ databases">
        <authorList>
            <consortium name="DOE Joint Genome Institute"/>
            <person name="Ahrendt S."/>
            <person name="Looney B.P."/>
            <person name="Miyauchi S."/>
            <person name="Morin E."/>
            <person name="Drula E."/>
            <person name="Courty P.E."/>
            <person name="Chicoki N."/>
            <person name="Fauchery L."/>
            <person name="Kohler A."/>
            <person name="Kuo A."/>
            <person name="Labutti K."/>
            <person name="Pangilinan J."/>
            <person name="Lipzen A."/>
            <person name="Riley R."/>
            <person name="Andreopoulos W."/>
            <person name="He G."/>
            <person name="Johnson J."/>
            <person name="Barry K.W."/>
            <person name="Grigoriev I.V."/>
            <person name="Nagy L."/>
            <person name="Hibbett D."/>
            <person name="Henrissat B."/>
            <person name="Matheny P.B."/>
            <person name="Labbe J."/>
            <person name="Martin F."/>
        </authorList>
    </citation>
    <scope>NUCLEOTIDE SEQUENCE</scope>
    <source>
        <strain evidence="1">FP105234-sp</strain>
    </source>
</reference>
<evidence type="ECO:0000313" key="2">
    <source>
        <dbReference type="Proteomes" id="UP000814033"/>
    </source>
</evidence>
<reference evidence="1" key="2">
    <citation type="journal article" date="2022" name="New Phytol.">
        <title>Evolutionary transition to the ectomycorrhizal habit in the genomes of a hyperdiverse lineage of mushroom-forming fungi.</title>
        <authorList>
            <person name="Looney B."/>
            <person name="Miyauchi S."/>
            <person name="Morin E."/>
            <person name="Drula E."/>
            <person name="Courty P.E."/>
            <person name="Kohler A."/>
            <person name="Kuo A."/>
            <person name="LaButti K."/>
            <person name="Pangilinan J."/>
            <person name="Lipzen A."/>
            <person name="Riley R."/>
            <person name="Andreopoulos W."/>
            <person name="He G."/>
            <person name="Johnson J."/>
            <person name="Nolan M."/>
            <person name="Tritt A."/>
            <person name="Barry K.W."/>
            <person name="Grigoriev I.V."/>
            <person name="Nagy L.G."/>
            <person name="Hibbett D."/>
            <person name="Henrissat B."/>
            <person name="Matheny P.B."/>
            <person name="Labbe J."/>
            <person name="Martin F.M."/>
        </authorList>
    </citation>
    <scope>NUCLEOTIDE SEQUENCE</scope>
    <source>
        <strain evidence="1">FP105234-sp</strain>
    </source>
</reference>
<dbReference type="EMBL" id="MU276091">
    <property type="protein sequence ID" value="KAI0041971.1"/>
    <property type="molecule type" value="Genomic_DNA"/>
</dbReference>
<protein>
    <submittedName>
        <fullName evidence="1">Uncharacterized protein</fullName>
    </submittedName>
</protein>
<evidence type="ECO:0000313" key="1">
    <source>
        <dbReference type="EMBL" id="KAI0041971.1"/>
    </source>
</evidence>
<keyword evidence="2" id="KW-1185">Reference proteome</keyword>